<dbReference type="CDD" id="cd05269">
    <property type="entry name" value="TMR_SDR_a"/>
    <property type="match status" value="1"/>
</dbReference>
<dbReference type="EMBL" id="CAJQYY010000006">
    <property type="protein sequence ID" value="CAG4892873.1"/>
    <property type="molecule type" value="Genomic_DNA"/>
</dbReference>
<dbReference type="SUPFAM" id="SSF51735">
    <property type="entry name" value="NAD(P)-binding Rossmann-fold domains"/>
    <property type="match status" value="1"/>
</dbReference>
<dbReference type="InterPro" id="IPR036291">
    <property type="entry name" value="NAD(P)-bd_dom_sf"/>
</dbReference>
<evidence type="ECO:0000259" key="1">
    <source>
        <dbReference type="Pfam" id="PF13460"/>
    </source>
</evidence>
<organism evidence="2 3">
    <name type="scientific">Paraburkholderia gardini</name>
    <dbReference type="NCBI Taxonomy" id="2823469"/>
    <lineage>
        <taxon>Bacteria</taxon>
        <taxon>Pseudomonadati</taxon>
        <taxon>Pseudomonadota</taxon>
        <taxon>Betaproteobacteria</taxon>
        <taxon>Burkholderiales</taxon>
        <taxon>Burkholderiaceae</taxon>
        <taxon>Paraburkholderia</taxon>
    </lineage>
</organism>
<comment type="caution">
    <text evidence="2">The sequence shown here is derived from an EMBL/GenBank/DDBJ whole genome shotgun (WGS) entry which is preliminary data.</text>
</comment>
<dbReference type="PANTHER" id="PTHR47129">
    <property type="entry name" value="QUINONE OXIDOREDUCTASE 2"/>
    <property type="match status" value="1"/>
</dbReference>
<keyword evidence="2" id="KW-0560">Oxidoreductase</keyword>
<dbReference type="Proteomes" id="UP000789752">
    <property type="component" value="Unassembled WGS sequence"/>
</dbReference>
<gene>
    <name evidence="2" type="primary">qorB</name>
    <name evidence="2" type="ORF">R54767_01434</name>
</gene>
<dbReference type="GO" id="GO:0003955">
    <property type="term" value="F:NAD(P)H dehydrogenase (quinone) activity"/>
    <property type="evidence" value="ECO:0007669"/>
    <property type="project" value="UniProtKB-EC"/>
</dbReference>
<evidence type="ECO:0000313" key="3">
    <source>
        <dbReference type="Proteomes" id="UP000789752"/>
    </source>
</evidence>
<keyword evidence="3" id="KW-1185">Reference proteome</keyword>
<dbReference type="EC" id="1.6.5.2" evidence="2"/>
<dbReference type="Gene3D" id="3.90.25.10">
    <property type="entry name" value="UDP-galactose 4-epimerase, domain 1"/>
    <property type="match status" value="1"/>
</dbReference>
<sequence length="297" mass="32258">MSKILVTGASGDIGRKTILHLLKKRPASDLIGLVRDPAKAKDLAALGVELRQGDYLDRESLKRAFVGVEKLMLVSAHAFTDRKTAHANVIDVAVEAGVRFLVYMPIYRKAGSTFVMKEITEEDIFTVEKLRSSGLTYTLVQHPPFMEPAIMYAGPNAVETGVRVPAGNGKFTAATRDDLAAAHATVLAEPGHEGKTYYLSGSPAVSWADIARILSEVHGKDVPYIAISDEEYIKSMQGLGFPDFVAPFILKWVQGMNQGEWEEVTDDLETLIGHKPTTPAEYLRSVAEAAKAQGSAS</sequence>
<name>A0ABN7QMC0_9BURK</name>
<proteinExistence type="predicted"/>
<dbReference type="InterPro" id="IPR016040">
    <property type="entry name" value="NAD(P)-bd_dom"/>
</dbReference>
<protein>
    <submittedName>
        <fullName evidence="2">Quinone oxidoreductase 2</fullName>
        <ecNumber evidence="2">1.6.5.2</ecNumber>
    </submittedName>
</protein>
<feature type="domain" description="NAD(P)-binding" evidence="1">
    <location>
        <begin position="8"/>
        <end position="190"/>
    </location>
</feature>
<accession>A0ABN7QMC0</accession>
<dbReference type="Pfam" id="PF13460">
    <property type="entry name" value="NAD_binding_10"/>
    <property type="match status" value="1"/>
</dbReference>
<evidence type="ECO:0000313" key="2">
    <source>
        <dbReference type="EMBL" id="CAG4892873.1"/>
    </source>
</evidence>
<dbReference type="PANTHER" id="PTHR47129:SF1">
    <property type="entry name" value="NMRA-LIKE DOMAIN-CONTAINING PROTEIN"/>
    <property type="match status" value="1"/>
</dbReference>
<dbReference type="Gene3D" id="3.40.50.720">
    <property type="entry name" value="NAD(P)-binding Rossmann-like Domain"/>
    <property type="match status" value="1"/>
</dbReference>
<dbReference type="InterPro" id="IPR052718">
    <property type="entry name" value="NmrA-type_oxidoreductase"/>
</dbReference>
<dbReference type="RefSeq" id="WP_228976445.1">
    <property type="nucleotide sequence ID" value="NZ_CAJQYY010000006.1"/>
</dbReference>
<reference evidence="2 3" key="1">
    <citation type="submission" date="2021-04" db="EMBL/GenBank/DDBJ databases">
        <authorList>
            <person name="Vanwijnsberghe S."/>
        </authorList>
    </citation>
    <scope>NUCLEOTIDE SEQUENCE [LARGE SCALE GENOMIC DNA]</scope>
    <source>
        <strain evidence="2 3">LMG 32171</strain>
    </source>
</reference>